<evidence type="ECO:0000256" key="6">
    <source>
        <dbReference type="ARBA" id="ARBA00022840"/>
    </source>
</evidence>
<dbReference type="Gene3D" id="3.30.470.20">
    <property type="entry name" value="ATP-grasp fold, B domain"/>
    <property type="match status" value="1"/>
</dbReference>
<dbReference type="GO" id="GO:0046872">
    <property type="term" value="F:metal ion binding"/>
    <property type="evidence" value="ECO:0007669"/>
    <property type="project" value="UniProtKB-KW"/>
</dbReference>
<dbReference type="Gene3D" id="3.30.1490.20">
    <property type="entry name" value="ATP-grasp fold, A domain"/>
    <property type="match status" value="1"/>
</dbReference>
<evidence type="ECO:0000256" key="1">
    <source>
        <dbReference type="ARBA" id="ARBA00001936"/>
    </source>
</evidence>
<dbReference type="Pfam" id="PF08443">
    <property type="entry name" value="RimK"/>
    <property type="match status" value="1"/>
</dbReference>
<dbReference type="NCBIfam" id="TIGR00768">
    <property type="entry name" value="rimK_fam"/>
    <property type="match status" value="1"/>
</dbReference>
<dbReference type="RefSeq" id="WP_116631617.1">
    <property type="nucleotide sequence ID" value="NZ_QENU01000004.1"/>
</dbReference>
<evidence type="ECO:0000256" key="5">
    <source>
        <dbReference type="ARBA" id="ARBA00022741"/>
    </source>
</evidence>
<evidence type="ECO:0000313" key="12">
    <source>
        <dbReference type="EMBL" id="PVX39906.1"/>
    </source>
</evidence>
<dbReference type="InterPro" id="IPR011761">
    <property type="entry name" value="ATP-grasp"/>
</dbReference>
<comment type="cofactor">
    <cofactor evidence="2">
        <name>Mg(2+)</name>
        <dbReference type="ChEBI" id="CHEBI:18420"/>
    </cofactor>
</comment>
<dbReference type="GO" id="GO:0006412">
    <property type="term" value="P:translation"/>
    <property type="evidence" value="ECO:0007669"/>
    <property type="project" value="UniProtKB-KW"/>
</dbReference>
<comment type="caution">
    <text evidence="12">The sequence shown here is derived from an EMBL/GenBank/DDBJ whole genome shotgun (WGS) entry which is preliminary data.</text>
</comment>
<dbReference type="PROSITE" id="PS50975">
    <property type="entry name" value="ATP_GRASP"/>
    <property type="match status" value="1"/>
</dbReference>
<keyword evidence="3" id="KW-0436">Ligase</keyword>
<organism evidence="12 13">
    <name type="scientific">Alitibacter langaaensis DSM 22999</name>
    <dbReference type="NCBI Taxonomy" id="1122935"/>
    <lineage>
        <taxon>Bacteria</taxon>
        <taxon>Pseudomonadati</taxon>
        <taxon>Pseudomonadota</taxon>
        <taxon>Gammaproteobacteria</taxon>
        <taxon>Pasteurellales</taxon>
        <taxon>Pasteurellaceae</taxon>
        <taxon>Alitibacter</taxon>
    </lineage>
</organism>
<evidence type="ECO:0000256" key="2">
    <source>
        <dbReference type="ARBA" id="ARBA00001946"/>
    </source>
</evidence>
<keyword evidence="4" id="KW-0479">Metal-binding</keyword>
<dbReference type="InterPro" id="IPR013815">
    <property type="entry name" value="ATP_grasp_subdomain_1"/>
</dbReference>
<keyword evidence="9" id="KW-0464">Manganese</keyword>
<dbReference type="EMBL" id="QENU01000004">
    <property type="protein sequence ID" value="PVX39906.1"/>
    <property type="molecule type" value="Genomic_DNA"/>
</dbReference>
<dbReference type="InterPro" id="IPR013651">
    <property type="entry name" value="ATP-grasp_RimK-type"/>
</dbReference>
<keyword evidence="5 10" id="KW-0547">Nucleotide-binding</keyword>
<evidence type="ECO:0000256" key="9">
    <source>
        <dbReference type="ARBA" id="ARBA00023211"/>
    </source>
</evidence>
<protein>
    <submittedName>
        <fullName evidence="12">SSU ribosomal protein S6P modification protein</fullName>
    </submittedName>
</protein>
<proteinExistence type="predicted"/>
<dbReference type="InterPro" id="IPR041107">
    <property type="entry name" value="Rimk_N"/>
</dbReference>
<keyword evidence="8" id="KW-0648">Protein biosynthesis</keyword>
<dbReference type="Proteomes" id="UP000245909">
    <property type="component" value="Unassembled WGS sequence"/>
</dbReference>
<feature type="domain" description="ATP-grasp" evidence="11">
    <location>
        <begin position="112"/>
        <end position="291"/>
    </location>
</feature>
<accession>A0A2U0T8F4</accession>
<keyword evidence="13" id="KW-1185">Reference proteome</keyword>
<name>A0A2U0T8F4_9PAST</name>
<evidence type="ECO:0000256" key="3">
    <source>
        <dbReference type="ARBA" id="ARBA00022598"/>
    </source>
</evidence>
<evidence type="ECO:0000256" key="8">
    <source>
        <dbReference type="ARBA" id="ARBA00022917"/>
    </source>
</evidence>
<evidence type="ECO:0000256" key="4">
    <source>
        <dbReference type="ARBA" id="ARBA00022723"/>
    </source>
</evidence>
<evidence type="ECO:0000256" key="7">
    <source>
        <dbReference type="ARBA" id="ARBA00022842"/>
    </source>
</evidence>
<dbReference type="OrthoDB" id="3865600at2"/>
<comment type="cofactor">
    <cofactor evidence="1">
        <name>Mn(2+)</name>
        <dbReference type="ChEBI" id="CHEBI:29035"/>
    </cofactor>
</comment>
<keyword evidence="6 10" id="KW-0067">ATP-binding</keyword>
<dbReference type="GO" id="GO:0005524">
    <property type="term" value="F:ATP binding"/>
    <property type="evidence" value="ECO:0007669"/>
    <property type="project" value="UniProtKB-UniRule"/>
</dbReference>
<dbReference type="GO" id="GO:0005737">
    <property type="term" value="C:cytoplasm"/>
    <property type="evidence" value="ECO:0007669"/>
    <property type="project" value="TreeGrafter"/>
</dbReference>
<dbReference type="SUPFAM" id="SSF56059">
    <property type="entry name" value="Glutathione synthetase ATP-binding domain-like"/>
    <property type="match status" value="1"/>
</dbReference>
<dbReference type="Gene3D" id="3.40.50.20">
    <property type="match status" value="1"/>
</dbReference>
<evidence type="ECO:0000256" key="10">
    <source>
        <dbReference type="PROSITE-ProRule" id="PRU00409"/>
    </source>
</evidence>
<reference evidence="12 13" key="1">
    <citation type="submission" date="2018-05" db="EMBL/GenBank/DDBJ databases">
        <title>Genomic Encyclopedia of Type Strains, Phase IV (KMG-IV): sequencing the most valuable type-strain genomes for metagenomic binning, comparative biology and taxonomic classification.</title>
        <authorList>
            <person name="Goeker M."/>
        </authorList>
    </citation>
    <scope>NUCLEOTIDE SEQUENCE [LARGE SCALE GENOMIC DNA]</scope>
    <source>
        <strain evidence="12 13">DSM 22999</strain>
    </source>
</reference>
<dbReference type="GO" id="GO:0018169">
    <property type="term" value="F:ribosomal S6-glutamic acid ligase activity"/>
    <property type="evidence" value="ECO:0007669"/>
    <property type="project" value="TreeGrafter"/>
</dbReference>
<dbReference type="Pfam" id="PF18030">
    <property type="entry name" value="Rimk_N"/>
    <property type="match status" value="1"/>
</dbReference>
<dbReference type="PANTHER" id="PTHR21621:SF7">
    <property type="entry name" value="RIBOSOMAL PROTEIN BS6--L-GLUTAMATE LIGASE"/>
    <property type="match status" value="1"/>
</dbReference>
<dbReference type="PANTHER" id="PTHR21621">
    <property type="entry name" value="RIBOSOMAL PROTEIN S6 MODIFICATION PROTEIN"/>
    <property type="match status" value="1"/>
</dbReference>
<keyword evidence="7" id="KW-0460">Magnesium</keyword>
<dbReference type="FunFam" id="3.30.470.20:FF:000058">
    <property type="entry name" value="Alpha-aminoadipate--LysW ligase LysX protein"/>
    <property type="match status" value="1"/>
</dbReference>
<evidence type="ECO:0000313" key="13">
    <source>
        <dbReference type="Proteomes" id="UP000245909"/>
    </source>
</evidence>
<dbReference type="AlphaFoldDB" id="A0A2U0T8F4"/>
<sequence>MHFLMLCREPRLYSCQRLKAAAEKCGHKMDILDPNRCILKLQQNAPHFALYYQEEHQSTPYLLPDYDGVLPRFGTSSTAQGCAVLKHFQGKNIPCLNEEQAILLARDKWRSLQVLAQANIAIPETQLAGNELQAQQLFANMTFPLVIKTLSGMQGEGVMLVKTAQSAVKIWQDLKQPLLIQEFISESAGADIRCFVVGDKVVATMQRRGQQGEFRANCHLGGKAEQIVLPESAKQIAIKATKAIGLEVAGVDLISSNRGFLVLEVNASPGLEMIEKTNQQNIAEKILDYFASKITKSAKSSDF</sequence>
<evidence type="ECO:0000259" key="11">
    <source>
        <dbReference type="PROSITE" id="PS50975"/>
    </source>
</evidence>
<dbReference type="InterPro" id="IPR004666">
    <property type="entry name" value="Rp_bS6_RimK/Lys_biosynth_LsyX"/>
</dbReference>
<dbReference type="GO" id="GO:0009432">
    <property type="term" value="P:SOS response"/>
    <property type="evidence" value="ECO:0007669"/>
    <property type="project" value="TreeGrafter"/>
</dbReference>
<gene>
    <name evidence="12" type="ORF">C8D76_104110</name>
</gene>